<evidence type="ECO:0000313" key="4">
    <source>
        <dbReference type="Proteomes" id="UP000002815"/>
    </source>
</evidence>
<dbReference type="eggNOG" id="ENOG502ZA5S">
    <property type="taxonomic scope" value="Bacteria"/>
</dbReference>
<accession>E8K2J3</accession>
<gene>
    <name evidence="3" type="ORF">HMPREF9423_1706</name>
</gene>
<dbReference type="HOGENOM" id="CLU_018178_0_0_9"/>
<keyword evidence="1" id="KW-0175">Coiled coil</keyword>
<feature type="transmembrane region" description="Helical" evidence="2">
    <location>
        <begin position="491"/>
        <end position="524"/>
    </location>
</feature>
<keyword evidence="2" id="KW-0812">Transmembrane</keyword>
<dbReference type="AlphaFoldDB" id="E8K2J3"/>
<evidence type="ECO:0000256" key="2">
    <source>
        <dbReference type="SAM" id="Phobius"/>
    </source>
</evidence>
<keyword evidence="2" id="KW-0472">Membrane</keyword>
<comment type="caution">
    <text evidence="3">The sequence shown here is derived from an EMBL/GenBank/DDBJ whole genome shotgun (WGS) entry which is preliminary data.</text>
</comment>
<protein>
    <submittedName>
        <fullName evidence="3">Uncharacterized protein</fullName>
    </submittedName>
</protein>
<organism evidence="3 4">
    <name type="scientific">Streptococcus infantis ATCC 700779</name>
    <dbReference type="NCBI Taxonomy" id="889204"/>
    <lineage>
        <taxon>Bacteria</taxon>
        <taxon>Bacillati</taxon>
        <taxon>Bacillota</taxon>
        <taxon>Bacilli</taxon>
        <taxon>Lactobacillales</taxon>
        <taxon>Streptococcaceae</taxon>
        <taxon>Streptococcus</taxon>
    </lineage>
</organism>
<evidence type="ECO:0000313" key="3">
    <source>
        <dbReference type="EMBL" id="EFX35967.1"/>
    </source>
</evidence>
<name>E8K2J3_9STRE</name>
<dbReference type="Proteomes" id="UP000002815">
    <property type="component" value="Unassembled WGS sequence"/>
</dbReference>
<proteinExistence type="predicted"/>
<sequence>MACFSVHNYFFKIRIFHGQIFLINLEIINKGDIMAERIIHQADLRAIENNLRSIHEGLRTIDARVDVANENLQIVYDEIGSLAQEFHEFVNIQQKANRLGQAETRLVKIRQEIEKKYGHYDIVRRTTTGILQADDLGIVKKETISTATEELMISTPGYWLAPCLVALAAWINDKPELAEKAVKEGIKRNDEKTSLFFALICRRANRKNACLKWTQRYLANQDEENLDRNSIIILDAFASGLLGADTEGVISRQMNEWLSRLEEKPGFTEQQTEQWSEAINLKRSELDEDLYPNLRKYSNSWPILEDILEGAHLHEQMLNYLTDIFEKKGSTESVKNQLDDILDTLVTDFDNEELALRKQEKFEQFVVDFGGDDNRAHQNMNIEVTAFETHKDFTQLLTDAAMKPESSHSSISTQKFALALSRDWVTNAYNDVTAKNRMKIPYEIEINVDTFNDKSTDGQNENELIEKFNSQIDTEKEQTLSNYFPSLFDKFLLYGGIAIGVIGLMMMISGNVFLGLIAIIAGVFMVLKHKSNIENIETSRKKIEEQYENKRVNGEQIIRATLAEIVDFRIEFAEKDAESTKVLDFLEQIRPEQYVNKLASSNRKIKI</sequence>
<keyword evidence="2" id="KW-1133">Transmembrane helix</keyword>
<evidence type="ECO:0000256" key="1">
    <source>
        <dbReference type="SAM" id="Coils"/>
    </source>
</evidence>
<reference evidence="3 4" key="1">
    <citation type="submission" date="2010-12" db="EMBL/GenBank/DDBJ databases">
        <authorList>
            <person name="Muzny D."/>
            <person name="Qin X."/>
            <person name="Deng J."/>
            <person name="Jiang H."/>
            <person name="Liu Y."/>
            <person name="Qu J."/>
            <person name="Song X.-Z."/>
            <person name="Zhang L."/>
            <person name="Thornton R."/>
            <person name="Coyle M."/>
            <person name="Francisco L."/>
            <person name="Jackson L."/>
            <person name="Javaid M."/>
            <person name="Korchina V."/>
            <person name="Kovar C."/>
            <person name="Mata R."/>
            <person name="Mathew T."/>
            <person name="Ngo R."/>
            <person name="Nguyen L."/>
            <person name="Nguyen N."/>
            <person name="Okwuonu G."/>
            <person name="Ongeri F."/>
            <person name="Pham C."/>
            <person name="Simmons D."/>
            <person name="Wilczek-Boney K."/>
            <person name="Hale W."/>
            <person name="Jakkamsetti A."/>
            <person name="Pham P."/>
            <person name="Ruth R."/>
            <person name="San Lucas F."/>
            <person name="Warren J."/>
            <person name="Zhang J."/>
            <person name="Zhao Z."/>
            <person name="Zhou C."/>
            <person name="Zhu D."/>
            <person name="Lee S."/>
            <person name="Bess C."/>
            <person name="Blankenburg K."/>
            <person name="Forbes L."/>
            <person name="Fu Q."/>
            <person name="Gubbala S."/>
            <person name="Hirani K."/>
            <person name="Jayaseelan J.C."/>
            <person name="Lara F."/>
            <person name="Munidasa M."/>
            <person name="Palculict T."/>
            <person name="Patil S."/>
            <person name="Pu L.-L."/>
            <person name="Saada N."/>
            <person name="Tang L."/>
            <person name="Weissenberger G."/>
            <person name="Zhu Y."/>
            <person name="Hemphill L."/>
            <person name="Shang Y."/>
            <person name="Youmans B."/>
            <person name="Ayvaz T."/>
            <person name="Ross M."/>
            <person name="Santibanez J."/>
            <person name="Aqrawi P."/>
            <person name="Gross S."/>
            <person name="Joshi V."/>
            <person name="Fowler G."/>
            <person name="Nazareth L."/>
            <person name="Reid J."/>
            <person name="Worley K."/>
            <person name="Petrosino J."/>
            <person name="Highlander S."/>
            <person name="Gibbs R."/>
        </authorList>
    </citation>
    <scope>NUCLEOTIDE SEQUENCE [LARGE SCALE GENOMIC DNA]</scope>
    <source>
        <strain evidence="3 4">ATCC 700779</strain>
    </source>
</reference>
<keyword evidence="4" id="KW-1185">Reference proteome</keyword>
<feature type="coiled-coil region" evidence="1">
    <location>
        <begin position="526"/>
        <end position="553"/>
    </location>
</feature>
<dbReference type="EMBL" id="AEVD01000016">
    <property type="protein sequence ID" value="EFX35967.1"/>
    <property type="molecule type" value="Genomic_DNA"/>
</dbReference>